<dbReference type="Pfam" id="PF13359">
    <property type="entry name" value="DDE_Tnp_4"/>
    <property type="match status" value="1"/>
</dbReference>
<evidence type="ECO:0000256" key="7">
    <source>
        <dbReference type="ARBA" id="ARBA00023242"/>
    </source>
</evidence>
<evidence type="ECO:0000256" key="4">
    <source>
        <dbReference type="ARBA" id="ARBA00022722"/>
    </source>
</evidence>
<evidence type="ECO:0000313" key="10">
    <source>
        <dbReference type="EMBL" id="CAH2009340.1"/>
    </source>
</evidence>
<evidence type="ECO:0000256" key="6">
    <source>
        <dbReference type="ARBA" id="ARBA00022801"/>
    </source>
</evidence>
<gene>
    <name evidence="10" type="ORF">ACAOBT_LOCUS30789</name>
</gene>
<evidence type="ECO:0000256" key="1">
    <source>
        <dbReference type="ARBA" id="ARBA00001968"/>
    </source>
</evidence>
<sequence length="302" mass="34388">MLEQKLHNVLTPKTERNYAVTAMQQILLVLRFCATGCTLQAVGDFTGIHKSTACRIVKSVISIFASLAAEYIHMPNTQEEIAEVKRKFHTIAKFPRVTGAIDCTHVKIISPGGANAEYFRNRKGYFSINVQVVFDPNLLIKNIVARWPGSTHVQTILNNSSIKAQFENNRFGNSVMLGYALKKYLITPIINPTTEVEQVFNESQIKSRNPVERSFGVLKRRFPVLSLGIRLSLETAQTLIVACAVLHNIAVNMNEPEPLQDDDQNREWEEEENVDGNDVHRLEHNFREEFLIYFMNLLEENQ</sequence>
<evidence type="ECO:0000256" key="2">
    <source>
        <dbReference type="ARBA" id="ARBA00004123"/>
    </source>
</evidence>
<organism evidence="10 11">
    <name type="scientific">Acanthoscelides obtectus</name>
    <name type="common">Bean weevil</name>
    <name type="synonym">Bruchus obtectus</name>
    <dbReference type="NCBI Taxonomy" id="200917"/>
    <lineage>
        <taxon>Eukaryota</taxon>
        <taxon>Metazoa</taxon>
        <taxon>Ecdysozoa</taxon>
        <taxon>Arthropoda</taxon>
        <taxon>Hexapoda</taxon>
        <taxon>Insecta</taxon>
        <taxon>Pterygota</taxon>
        <taxon>Neoptera</taxon>
        <taxon>Endopterygota</taxon>
        <taxon>Coleoptera</taxon>
        <taxon>Polyphaga</taxon>
        <taxon>Cucujiformia</taxon>
        <taxon>Chrysomeloidea</taxon>
        <taxon>Chrysomelidae</taxon>
        <taxon>Bruchinae</taxon>
        <taxon>Bruchini</taxon>
        <taxon>Acanthoscelides</taxon>
    </lineage>
</organism>
<keyword evidence="4" id="KW-0540">Nuclease</keyword>
<dbReference type="InterPro" id="IPR045249">
    <property type="entry name" value="HARBI1-like"/>
</dbReference>
<protein>
    <recommendedName>
        <fullName evidence="9">DDE Tnp4 domain-containing protein</fullName>
    </recommendedName>
</protein>
<dbReference type="PANTHER" id="PTHR22930:SF289">
    <property type="entry name" value="DDE TNP4 DOMAIN-CONTAINING PROTEIN-RELATED"/>
    <property type="match status" value="1"/>
</dbReference>
<accession>A0A9P0MCT3</accession>
<evidence type="ECO:0000313" key="11">
    <source>
        <dbReference type="Proteomes" id="UP001152888"/>
    </source>
</evidence>
<dbReference type="OrthoDB" id="2430314at2759"/>
<dbReference type="PANTHER" id="PTHR22930">
    <property type="match status" value="1"/>
</dbReference>
<comment type="caution">
    <text evidence="10">The sequence shown here is derived from an EMBL/GenBank/DDBJ whole genome shotgun (WGS) entry which is preliminary data.</text>
</comment>
<keyword evidence="5" id="KW-0479">Metal-binding</keyword>
<keyword evidence="11" id="KW-1185">Reference proteome</keyword>
<dbReference type="InterPro" id="IPR027806">
    <property type="entry name" value="HARBI1_dom"/>
</dbReference>
<feature type="compositionally biased region" description="Acidic residues" evidence="8">
    <location>
        <begin position="258"/>
        <end position="274"/>
    </location>
</feature>
<dbReference type="AlphaFoldDB" id="A0A9P0MCT3"/>
<dbReference type="GO" id="GO:0046872">
    <property type="term" value="F:metal ion binding"/>
    <property type="evidence" value="ECO:0007669"/>
    <property type="project" value="UniProtKB-KW"/>
</dbReference>
<comment type="subcellular location">
    <subcellularLocation>
        <location evidence="2">Nucleus</location>
    </subcellularLocation>
</comment>
<dbReference type="GO" id="GO:0004518">
    <property type="term" value="F:nuclease activity"/>
    <property type="evidence" value="ECO:0007669"/>
    <property type="project" value="UniProtKB-KW"/>
</dbReference>
<feature type="region of interest" description="Disordered" evidence="8">
    <location>
        <begin position="255"/>
        <end position="274"/>
    </location>
</feature>
<keyword evidence="6" id="KW-0378">Hydrolase</keyword>
<feature type="domain" description="DDE Tnp4" evidence="9">
    <location>
        <begin position="101"/>
        <end position="248"/>
    </location>
</feature>
<evidence type="ECO:0000256" key="5">
    <source>
        <dbReference type="ARBA" id="ARBA00022723"/>
    </source>
</evidence>
<comment type="cofactor">
    <cofactor evidence="1">
        <name>a divalent metal cation</name>
        <dbReference type="ChEBI" id="CHEBI:60240"/>
    </cofactor>
</comment>
<dbReference type="Proteomes" id="UP001152888">
    <property type="component" value="Unassembled WGS sequence"/>
</dbReference>
<keyword evidence="7" id="KW-0539">Nucleus</keyword>
<evidence type="ECO:0000256" key="8">
    <source>
        <dbReference type="SAM" id="MobiDB-lite"/>
    </source>
</evidence>
<evidence type="ECO:0000256" key="3">
    <source>
        <dbReference type="ARBA" id="ARBA00006958"/>
    </source>
</evidence>
<evidence type="ECO:0000259" key="9">
    <source>
        <dbReference type="Pfam" id="PF13359"/>
    </source>
</evidence>
<reference evidence="10" key="1">
    <citation type="submission" date="2022-03" db="EMBL/GenBank/DDBJ databases">
        <authorList>
            <person name="Sayadi A."/>
        </authorList>
    </citation>
    <scope>NUCLEOTIDE SEQUENCE</scope>
</reference>
<name>A0A9P0MCT3_ACAOB</name>
<proteinExistence type="inferred from homology"/>
<dbReference type="GO" id="GO:0005634">
    <property type="term" value="C:nucleus"/>
    <property type="evidence" value="ECO:0007669"/>
    <property type="project" value="UniProtKB-SubCell"/>
</dbReference>
<comment type="similarity">
    <text evidence="3">Belongs to the HARBI1 family.</text>
</comment>
<dbReference type="GO" id="GO:0016787">
    <property type="term" value="F:hydrolase activity"/>
    <property type="evidence" value="ECO:0007669"/>
    <property type="project" value="UniProtKB-KW"/>
</dbReference>
<dbReference type="EMBL" id="CAKOFQ010007872">
    <property type="protein sequence ID" value="CAH2009340.1"/>
    <property type="molecule type" value="Genomic_DNA"/>
</dbReference>